<keyword evidence="2" id="KW-1133">Transmembrane helix</keyword>
<feature type="transmembrane region" description="Helical" evidence="2">
    <location>
        <begin position="35"/>
        <end position="60"/>
    </location>
</feature>
<dbReference type="KEGG" id="cprt:FIC82_008575"/>
<dbReference type="OrthoDB" id="4258031at2"/>
<dbReference type="EMBL" id="CP052757">
    <property type="protein sequence ID" value="QJW36246.1"/>
    <property type="molecule type" value="Genomic_DNA"/>
</dbReference>
<evidence type="ECO:0000313" key="3">
    <source>
        <dbReference type="EMBL" id="QJW36246.1"/>
    </source>
</evidence>
<name>A0A6M5UCK8_9MICO</name>
<proteinExistence type="predicted"/>
<gene>
    <name evidence="3" type="ORF">FIC82_008575</name>
</gene>
<protein>
    <submittedName>
        <fullName evidence="3">Uncharacterized protein</fullName>
    </submittedName>
</protein>
<organism evidence="3 4">
    <name type="scientific">Cellulosimicrobium protaetiae</name>
    <dbReference type="NCBI Taxonomy" id="2587808"/>
    <lineage>
        <taxon>Bacteria</taxon>
        <taxon>Bacillati</taxon>
        <taxon>Actinomycetota</taxon>
        <taxon>Actinomycetes</taxon>
        <taxon>Micrococcales</taxon>
        <taxon>Promicromonosporaceae</taxon>
        <taxon>Cellulosimicrobium</taxon>
    </lineage>
</organism>
<feature type="region of interest" description="Disordered" evidence="1">
    <location>
        <begin position="158"/>
        <end position="202"/>
    </location>
</feature>
<dbReference type="AlphaFoldDB" id="A0A6M5UCK8"/>
<evidence type="ECO:0000256" key="2">
    <source>
        <dbReference type="SAM" id="Phobius"/>
    </source>
</evidence>
<sequence>MSRTSLLHRSPRAPGAAQPRPRTRSTDGGRLGPRALLTAVLGMLLGAVVALVGVAAPAAAHGGDVVISLGTDGEGGVSANLTWKIDGHPVEEAADVSVTAQSADGETVGPLTLSSASEGVGWYTSEPGVLAEGNWTITATITEPSEATATAQVDVVPLPEPAPRADDEAGAEDGSDGAADATAEDETAAADGSGTADEQSTGGGAGVWVAIAVVAALLLAAGYVVLRRRSRAAAADESSDGKPRSLTSTSAR</sequence>
<feature type="region of interest" description="Disordered" evidence="1">
    <location>
        <begin position="1"/>
        <end position="31"/>
    </location>
</feature>
<evidence type="ECO:0000256" key="1">
    <source>
        <dbReference type="SAM" id="MobiDB-lite"/>
    </source>
</evidence>
<evidence type="ECO:0000313" key="4">
    <source>
        <dbReference type="Proteomes" id="UP000451354"/>
    </source>
</evidence>
<dbReference type="Proteomes" id="UP000451354">
    <property type="component" value="Chromosome"/>
</dbReference>
<keyword evidence="2" id="KW-0812">Transmembrane</keyword>
<keyword evidence="4" id="KW-1185">Reference proteome</keyword>
<feature type="region of interest" description="Disordered" evidence="1">
    <location>
        <begin position="230"/>
        <end position="252"/>
    </location>
</feature>
<dbReference type="RefSeq" id="WP_154798275.1">
    <property type="nucleotide sequence ID" value="NZ_CP052757.1"/>
</dbReference>
<reference evidence="3 4" key="1">
    <citation type="journal article" date="2022" name="Int. J. Syst. Evol. Microbiol.">
        <title>Cellulosimicrobium protaetiae sp. nov., isolated from the gut of the larva of Protaetia brevitarsis seulensis.</title>
        <authorList>
            <person name="Le Han H."/>
            <person name="Nguyen T.T.H."/>
            <person name="Li Z."/>
            <person name="Shin N.R."/>
            <person name="Kim S.G."/>
        </authorList>
    </citation>
    <scope>NUCLEOTIDE SEQUENCE [LARGE SCALE GENOMIC DNA]</scope>
    <source>
        <strain evidence="3 4">BI34</strain>
    </source>
</reference>
<keyword evidence="2" id="KW-0472">Membrane</keyword>
<feature type="transmembrane region" description="Helical" evidence="2">
    <location>
        <begin position="205"/>
        <end position="226"/>
    </location>
</feature>
<accession>A0A6M5UCK8</accession>